<evidence type="ECO:0000256" key="2">
    <source>
        <dbReference type="SAM" id="Phobius"/>
    </source>
</evidence>
<feature type="transmembrane region" description="Helical" evidence="2">
    <location>
        <begin position="83"/>
        <end position="102"/>
    </location>
</feature>
<evidence type="ECO:0000256" key="1">
    <source>
        <dbReference type="SAM" id="MobiDB-lite"/>
    </source>
</evidence>
<organism evidence="3 4">
    <name type="scientific">Cryptosporangium phraense</name>
    <dbReference type="NCBI Taxonomy" id="2593070"/>
    <lineage>
        <taxon>Bacteria</taxon>
        <taxon>Bacillati</taxon>
        <taxon>Actinomycetota</taxon>
        <taxon>Actinomycetes</taxon>
        <taxon>Cryptosporangiales</taxon>
        <taxon>Cryptosporangiaceae</taxon>
        <taxon>Cryptosporangium</taxon>
    </lineage>
</organism>
<dbReference type="EMBL" id="VIRS01000025">
    <property type="protein sequence ID" value="TQS41508.1"/>
    <property type="molecule type" value="Genomic_DNA"/>
</dbReference>
<gene>
    <name evidence="3" type="ORF">FL583_28910</name>
</gene>
<feature type="transmembrane region" description="Helical" evidence="2">
    <location>
        <begin position="111"/>
        <end position="129"/>
    </location>
</feature>
<dbReference type="AlphaFoldDB" id="A0A545AJL7"/>
<feature type="transmembrane region" description="Helical" evidence="2">
    <location>
        <begin position="7"/>
        <end position="33"/>
    </location>
</feature>
<dbReference type="OrthoDB" id="5173393at2"/>
<name>A0A545AJL7_9ACTN</name>
<dbReference type="InParanoid" id="A0A545AJL7"/>
<feature type="transmembrane region" description="Helical" evidence="2">
    <location>
        <begin position="404"/>
        <end position="425"/>
    </location>
</feature>
<feature type="transmembrane region" description="Helical" evidence="2">
    <location>
        <begin position="307"/>
        <end position="329"/>
    </location>
</feature>
<feature type="transmembrane region" description="Helical" evidence="2">
    <location>
        <begin position="283"/>
        <end position="301"/>
    </location>
</feature>
<feature type="transmembrane region" description="Helical" evidence="2">
    <location>
        <begin position="164"/>
        <end position="194"/>
    </location>
</feature>
<feature type="transmembrane region" description="Helical" evidence="2">
    <location>
        <begin position="341"/>
        <end position="362"/>
    </location>
</feature>
<dbReference type="RefSeq" id="WP_142708012.1">
    <property type="nucleotide sequence ID" value="NZ_VIRS01000025.1"/>
</dbReference>
<comment type="caution">
    <text evidence="3">The sequence shown here is derived from an EMBL/GenBank/DDBJ whole genome shotgun (WGS) entry which is preliminary data.</text>
</comment>
<keyword evidence="2" id="KW-0812">Transmembrane</keyword>
<keyword evidence="4" id="KW-1185">Reference proteome</keyword>
<sequence>MRALHPYALVAGAIAAVHGVVIGALGIAGYFYLDDIDMTAEAAKHPFGWDYLTLRVNDHLTPGLRLFYWISASLDPYGNDSTMLARIVLQTVATLLMAYLLAQLFGPGRTAAIGVGLYAFCPLLVPSLLSLSSGVNLLPTHIGILLLLVMHVRYEATRQLKYAAFGALGIFLAVVFWEKAALSVGLAPLLTFLYLSSGGPRARLRALLRSWPAWVVYFLPMAAFAAVFVTGDYASSRETPSIGAIWDLFSDAWTGSMAPAAIGGPWQWFSLDNVYYSASSPGAIAVIAGQVTALALCVIAVRRNGWWALRAWLLPASVLAGTAVLLAAGRYEFVGVILARNFHYLSEITIALVLAELLLVVVPDPAAVAARGRSGLWPSSLPPSEPTEPNADVEPAARTGPVPVAGPIGIGLVVAVLAYAISYGVTVSEFEKRWVENPIRDYMTTALRDLDRNTAKGPISVYDTYVSPAVANFISGNRRVSDVFRPTERHLPAAVRWDDVSGPMLMFDQGGHLLPARFVEEATSVDQPGVFCPHPLRGVQTVTVMLDKKIPHPDGFLRLTYLAQTPTTVSFKLGDGPKTFAPRRFSQVTLKTGAYTSVLLGTPNKGFDRVVVTSTDPASLLCLVAKAGRPEPTL</sequence>
<evidence type="ECO:0000313" key="3">
    <source>
        <dbReference type="EMBL" id="TQS41508.1"/>
    </source>
</evidence>
<dbReference type="Proteomes" id="UP000317982">
    <property type="component" value="Unassembled WGS sequence"/>
</dbReference>
<reference evidence="3 4" key="1">
    <citation type="submission" date="2019-07" db="EMBL/GenBank/DDBJ databases">
        <title>Cryptosporangium phraense sp. nov., isolated from plant litter.</title>
        <authorList>
            <person name="Suriyachadkun C."/>
        </authorList>
    </citation>
    <scope>NUCLEOTIDE SEQUENCE [LARGE SCALE GENOMIC DNA]</scope>
    <source>
        <strain evidence="3 4">A-T 5661</strain>
    </source>
</reference>
<feature type="transmembrane region" description="Helical" evidence="2">
    <location>
        <begin position="214"/>
        <end position="234"/>
    </location>
</feature>
<feature type="region of interest" description="Disordered" evidence="1">
    <location>
        <begin position="379"/>
        <end position="398"/>
    </location>
</feature>
<evidence type="ECO:0000313" key="4">
    <source>
        <dbReference type="Proteomes" id="UP000317982"/>
    </source>
</evidence>
<accession>A0A545AJL7</accession>
<proteinExistence type="predicted"/>
<protein>
    <submittedName>
        <fullName evidence="3">Pirin family protein</fullName>
    </submittedName>
</protein>
<keyword evidence="2" id="KW-1133">Transmembrane helix</keyword>
<feature type="transmembrane region" description="Helical" evidence="2">
    <location>
        <begin position="135"/>
        <end position="152"/>
    </location>
</feature>
<keyword evidence="2" id="KW-0472">Membrane</keyword>